<dbReference type="OrthoDB" id="9807354at2"/>
<dbReference type="Pfam" id="PF03743">
    <property type="entry name" value="TrbI"/>
    <property type="match status" value="1"/>
</dbReference>
<keyword evidence="5" id="KW-0472">Membrane</keyword>
<comment type="caution">
    <text evidence="6">The sequence shown here is derived from an EMBL/GenBank/DDBJ whole genome shotgun (WGS) entry which is preliminary data.</text>
</comment>
<comment type="similarity">
    <text evidence="2">Belongs to the TrbI/VirB10 family.</text>
</comment>
<dbReference type="EMBL" id="PXYI01000008">
    <property type="protein sequence ID" value="PSJ37747.1"/>
    <property type="molecule type" value="Genomic_DNA"/>
</dbReference>
<accession>A0A2P7QIE4</accession>
<keyword evidence="4" id="KW-1133">Transmembrane helix</keyword>
<dbReference type="InterPro" id="IPR042217">
    <property type="entry name" value="T4SS_VirB10/TrbI"/>
</dbReference>
<dbReference type="Gene3D" id="2.40.128.260">
    <property type="entry name" value="Type IV secretion system, VirB10/TraB/TrbI"/>
    <property type="match status" value="1"/>
</dbReference>
<evidence type="ECO:0000313" key="7">
    <source>
        <dbReference type="Proteomes" id="UP000241167"/>
    </source>
</evidence>
<gene>
    <name evidence="6" type="ORF">C7I55_21160</name>
</gene>
<name>A0A2P7QIE4_9SPHN</name>
<dbReference type="InterPro" id="IPR005498">
    <property type="entry name" value="T4SS_VirB10/TraB/TrbI"/>
</dbReference>
<dbReference type="GO" id="GO:0016020">
    <property type="term" value="C:membrane"/>
    <property type="evidence" value="ECO:0007669"/>
    <property type="project" value="UniProtKB-SubCell"/>
</dbReference>
<organism evidence="6 7">
    <name type="scientific">Allosphingosinicella deserti</name>
    <dbReference type="NCBI Taxonomy" id="2116704"/>
    <lineage>
        <taxon>Bacteria</taxon>
        <taxon>Pseudomonadati</taxon>
        <taxon>Pseudomonadota</taxon>
        <taxon>Alphaproteobacteria</taxon>
        <taxon>Sphingomonadales</taxon>
        <taxon>Sphingomonadaceae</taxon>
        <taxon>Allosphingosinicella</taxon>
    </lineage>
</organism>
<evidence type="ECO:0000256" key="4">
    <source>
        <dbReference type="ARBA" id="ARBA00022989"/>
    </source>
</evidence>
<sequence length="185" mass="19494">MFANPSATVPQGTLIPAVLETAFDSTRPGFARAIVSRDVRGFDGTRVLIPRGSRLIGQYRSDVQAGQKRALVNWVRLVRPDGVTIAIGSPASDTLGRGGVKAKVNNHFFERFAGALLQSSVDIALALATRSSNNSVIVTTTGGGAQLGNLIQPEPVRPTLKVPAATSISVFVARDLDFTGVGARR</sequence>
<dbReference type="AlphaFoldDB" id="A0A2P7QIE4"/>
<keyword evidence="7" id="KW-1185">Reference proteome</keyword>
<evidence type="ECO:0000256" key="5">
    <source>
        <dbReference type="ARBA" id="ARBA00023136"/>
    </source>
</evidence>
<protein>
    <submittedName>
        <fullName evidence="6">Type IV secretion system protein B10</fullName>
    </submittedName>
</protein>
<dbReference type="Proteomes" id="UP000241167">
    <property type="component" value="Unassembled WGS sequence"/>
</dbReference>
<proteinExistence type="inferred from homology"/>
<reference evidence="6 7" key="1">
    <citation type="submission" date="2018-03" db="EMBL/GenBank/DDBJ databases">
        <title>The draft genome of Sphingosinicella sp. GL-C-18.</title>
        <authorList>
            <person name="Liu L."/>
            <person name="Li L."/>
            <person name="Liang L."/>
            <person name="Zhang X."/>
            <person name="Wang T."/>
        </authorList>
    </citation>
    <scope>NUCLEOTIDE SEQUENCE [LARGE SCALE GENOMIC DNA]</scope>
    <source>
        <strain evidence="6 7">GL-C-18</strain>
    </source>
</reference>
<keyword evidence="3" id="KW-0812">Transmembrane</keyword>
<evidence type="ECO:0000313" key="6">
    <source>
        <dbReference type="EMBL" id="PSJ37747.1"/>
    </source>
</evidence>
<comment type="subcellular location">
    <subcellularLocation>
        <location evidence="1">Membrane</location>
        <topology evidence="1">Single-pass membrane protein</topology>
    </subcellularLocation>
</comment>
<evidence type="ECO:0000256" key="3">
    <source>
        <dbReference type="ARBA" id="ARBA00022692"/>
    </source>
</evidence>
<evidence type="ECO:0000256" key="2">
    <source>
        <dbReference type="ARBA" id="ARBA00010265"/>
    </source>
</evidence>
<evidence type="ECO:0000256" key="1">
    <source>
        <dbReference type="ARBA" id="ARBA00004167"/>
    </source>
</evidence>
<dbReference type="CDD" id="cd16429">
    <property type="entry name" value="VirB10"/>
    <property type="match status" value="1"/>
</dbReference>